<sequence length="114" mass="12412">SERTSILSIDNLQESLFIKGYVKGTVWLDLRYNGVLDNIVKSNGEKAPVDMWPTSNFLQTLSDGLCVASDAASETWVQTPCSGGTGHQVVCEAPHTSIERPLECKATETTPVKK</sequence>
<dbReference type="AlphaFoldDB" id="A0A3S1BUI7"/>
<keyword evidence="2" id="KW-1185">Reference proteome</keyword>
<evidence type="ECO:0000313" key="1">
    <source>
        <dbReference type="EMBL" id="RUS91902.1"/>
    </source>
</evidence>
<dbReference type="Gene3D" id="3.10.100.10">
    <property type="entry name" value="Mannose-Binding Protein A, subunit A"/>
    <property type="match status" value="1"/>
</dbReference>
<accession>A0A3S1BUI7</accession>
<proteinExistence type="predicted"/>
<dbReference type="OrthoDB" id="10498572at2759"/>
<dbReference type="SUPFAM" id="SSF56436">
    <property type="entry name" value="C-type lectin-like"/>
    <property type="match status" value="1"/>
</dbReference>
<organism evidence="1 2">
    <name type="scientific">Elysia chlorotica</name>
    <name type="common">Eastern emerald elysia</name>
    <name type="synonym">Sea slug</name>
    <dbReference type="NCBI Taxonomy" id="188477"/>
    <lineage>
        <taxon>Eukaryota</taxon>
        <taxon>Metazoa</taxon>
        <taxon>Spiralia</taxon>
        <taxon>Lophotrochozoa</taxon>
        <taxon>Mollusca</taxon>
        <taxon>Gastropoda</taxon>
        <taxon>Heterobranchia</taxon>
        <taxon>Euthyneura</taxon>
        <taxon>Panpulmonata</taxon>
        <taxon>Sacoglossa</taxon>
        <taxon>Placobranchoidea</taxon>
        <taxon>Plakobranchidae</taxon>
        <taxon>Elysia</taxon>
    </lineage>
</organism>
<gene>
    <name evidence="1" type="ORF">EGW08_000304</name>
</gene>
<dbReference type="InterPro" id="IPR016186">
    <property type="entry name" value="C-type_lectin-like/link_sf"/>
</dbReference>
<evidence type="ECO:0008006" key="3">
    <source>
        <dbReference type="Google" id="ProtNLM"/>
    </source>
</evidence>
<protein>
    <recommendedName>
        <fullName evidence="3">C-type lectin domain-containing protein</fullName>
    </recommendedName>
</protein>
<name>A0A3S1BUI7_ELYCH</name>
<dbReference type="EMBL" id="RQTK01000004">
    <property type="protein sequence ID" value="RUS91902.1"/>
    <property type="molecule type" value="Genomic_DNA"/>
</dbReference>
<feature type="non-terminal residue" evidence="1">
    <location>
        <position position="1"/>
    </location>
</feature>
<dbReference type="Proteomes" id="UP000271974">
    <property type="component" value="Unassembled WGS sequence"/>
</dbReference>
<dbReference type="InterPro" id="IPR016187">
    <property type="entry name" value="CTDL_fold"/>
</dbReference>
<evidence type="ECO:0000313" key="2">
    <source>
        <dbReference type="Proteomes" id="UP000271974"/>
    </source>
</evidence>
<reference evidence="1 2" key="1">
    <citation type="submission" date="2019-01" db="EMBL/GenBank/DDBJ databases">
        <title>A draft genome assembly of the solar-powered sea slug Elysia chlorotica.</title>
        <authorList>
            <person name="Cai H."/>
            <person name="Li Q."/>
            <person name="Fang X."/>
            <person name="Li J."/>
            <person name="Curtis N.E."/>
            <person name="Altenburger A."/>
            <person name="Shibata T."/>
            <person name="Feng M."/>
            <person name="Maeda T."/>
            <person name="Schwartz J.A."/>
            <person name="Shigenobu S."/>
            <person name="Lundholm N."/>
            <person name="Nishiyama T."/>
            <person name="Yang H."/>
            <person name="Hasebe M."/>
            <person name="Li S."/>
            <person name="Pierce S.K."/>
            <person name="Wang J."/>
        </authorList>
    </citation>
    <scope>NUCLEOTIDE SEQUENCE [LARGE SCALE GENOMIC DNA]</scope>
    <source>
        <strain evidence="1">EC2010</strain>
        <tissue evidence="1">Whole organism of an adult</tissue>
    </source>
</reference>
<comment type="caution">
    <text evidence="1">The sequence shown here is derived from an EMBL/GenBank/DDBJ whole genome shotgun (WGS) entry which is preliminary data.</text>
</comment>